<sequence>MLIGEHMLALRRCATQLTQMERQAAAQSLTQLAAGGMEWHADSADVLPRLSQEALRTRIKRHIEENLGADSLDVANLCRRFALSRASLYRLFAPQSPASYIQQRRLHRAFAILVSPAFRPWRIIDVAIECQFSSDATFIRAFRREFGITPGEARERSLRSANAPPDDHPAEPRPDAESARWVAQLTGAMPQLSVLRTERRR</sequence>
<feature type="compositionally biased region" description="Basic and acidic residues" evidence="4">
    <location>
        <begin position="165"/>
        <end position="178"/>
    </location>
</feature>
<evidence type="ECO:0000256" key="1">
    <source>
        <dbReference type="ARBA" id="ARBA00023015"/>
    </source>
</evidence>
<dbReference type="PANTHER" id="PTHR46796">
    <property type="entry name" value="HTH-TYPE TRANSCRIPTIONAL ACTIVATOR RHAS-RELATED"/>
    <property type="match status" value="1"/>
</dbReference>
<accession>A0A7W7EP28</accession>
<protein>
    <submittedName>
        <fullName evidence="6">AraC-like DNA-binding protein</fullName>
    </submittedName>
</protein>
<feature type="domain" description="HTH araC/xylS-type" evidence="5">
    <location>
        <begin position="57"/>
        <end position="156"/>
    </location>
</feature>
<organism evidence="6 7">
    <name type="scientific">Rhizobium leucaenae</name>
    <dbReference type="NCBI Taxonomy" id="29450"/>
    <lineage>
        <taxon>Bacteria</taxon>
        <taxon>Pseudomonadati</taxon>
        <taxon>Pseudomonadota</taxon>
        <taxon>Alphaproteobacteria</taxon>
        <taxon>Hyphomicrobiales</taxon>
        <taxon>Rhizobiaceae</taxon>
        <taxon>Rhizobium/Agrobacterium group</taxon>
        <taxon>Rhizobium</taxon>
    </lineage>
</organism>
<dbReference type="InterPro" id="IPR020449">
    <property type="entry name" value="Tscrpt_reg_AraC-type_HTH"/>
</dbReference>
<dbReference type="PANTHER" id="PTHR46796:SF6">
    <property type="entry name" value="ARAC SUBFAMILY"/>
    <property type="match status" value="1"/>
</dbReference>
<dbReference type="InterPro" id="IPR050204">
    <property type="entry name" value="AraC_XylS_family_regulators"/>
</dbReference>
<evidence type="ECO:0000313" key="7">
    <source>
        <dbReference type="Proteomes" id="UP000543836"/>
    </source>
</evidence>
<dbReference type="Proteomes" id="UP000543836">
    <property type="component" value="Unassembled WGS sequence"/>
</dbReference>
<dbReference type="SUPFAM" id="SSF46689">
    <property type="entry name" value="Homeodomain-like"/>
    <property type="match status" value="1"/>
</dbReference>
<evidence type="ECO:0000313" key="6">
    <source>
        <dbReference type="EMBL" id="MBB4570813.1"/>
    </source>
</evidence>
<dbReference type="PROSITE" id="PS01124">
    <property type="entry name" value="HTH_ARAC_FAMILY_2"/>
    <property type="match status" value="1"/>
</dbReference>
<dbReference type="OrthoDB" id="9809338at2"/>
<feature type="region of interest" description="Disordered" evidence="4">
    <location>
        <begin position="153"/>
        <end position="179"/>
    </location>
</feature>
<keyword evidence="7" id="KW-1185">Reference proteome</keyword>
<evidence type="ECO:0000259" key="5">
    <source>
        <dbReference type="PROSITE" id="PS01124"/>
    </source>
</evidence>
<dbReference type="SMART" id="SM00342">
    <property type="entry name" value="HTH_ARAC"/>
    <property type="match status" value="1"/>
</dbReference>
<dbReference type="GO" id="GO:0003700">
    <property type="term" value="F:DNA-binding transcription factor activity"/>
    <property type="evidence" value="ECO:0007669"/>
    <property type="project" value="InterPro"/>
</dbReference>
<keyword evidence="3" id="KW-0804">Transcription</keyword>
<proteinExistence type="predicted"/>
<dbReference type="InterPro" id="IPR009057">
    <property type="entry name" value="Homeodomain-like_sf"/>
</dbReference>
<dbReference type="GO" id="GO:0043565">
    <property type="term" value="F:sequence-specific DNA binding"/>
    <property type="evidence" value="ECO:0007669"/>
    <property type="project" value="InterPro"/>
</dbReference>
<evidence type="ECO:0000256" key="4">
    <source>
        <dbReference type="SAM" id="MobiDB-lite"/>
    </source>
</evidence>
<dbReference type="EMBL" id="JACIIG010000016">
    <property type="protein sequence ID" value="MBB4570813.1"/>
    <property type="molecule type" value="Genomic_DNA"/>
</dbReference>
<dbReference type="Gene3D" id="1.10.10.60">
    <property type="entry name" value="Homeodomain-like"/>
    <property type="match status" value="1"/>
</dbReference>
<dbReference type="InterPro" id="IPR018060">
    <property type="entry name" value="HTH_AraC"/>
</dbReference>
<keyword evidence="2 6" id="KW-0238">DNA-binding</keyword>
<gene>
    <name evidence="6" type="ORF">GGE60_004970</name>
</gene>
<dbReference type="Pfam" id="PF12833">
    <property type="entry name" value="HTH_18"/>
    <property type="match status" value="1"/>
</dbReference>
<comment type="caution">
    <text evidence="6">The sequence shown here is derived from an EMBL/GenBank/DDBJ whole genome shotgun (WGS) entry which is preliminary data.</text>
</comment>
<evidence type="ECO:0000256" key="3">
    <source>
        <dbReference type="ARBA" id="ARBA00023163"/>
    </source>
</evidence>
<dbReference type="AlphaFoldDB" id="A0A7W7EP28"/>
<reference evidence="6 7" key="1">
    <citation type="submission" date="2020-08" db="EMBL/GenBank/DDBJ databases">
        <title>Genomic Encyclopedia of Type Strains, Phase IV (KMG-V): Genome sequencing to study the core and pangenomes of soil and plant-associated prokaryotes.</title>
        <authorList>
            <person name="Whitman W."/>
        </authorList>
    </citation>
    <scope>NUCLEOTIDE SEQUENCE [LARGE SCALE GENOMIC DNA]</scope>
    <source>
        <strain evidence="6 7">SEMIA 492</strain>
    </source>
</reference>
<keyword evidence="1" id="KW-0805">Transcription regulation</keyword>
<dbReference type="PRINTS" id="PR00032">
    <property type="entry name" value="HTHARAC"/>
</dbReference>
<name>A0A7W7EP28_9HYPH</name>
<evidence type="ECO:0000256" key="2">
    <source>
        <dbReference type="ARBA" id="ARBA00023125"/>
    </source>
</evidence>
<dbReference type="RefSeq" id="WP_028754210.1">
    <property type="nucleotide sequence ID" value="NZ_JACIIG010000016.1"/>
</dbReference>